<gene>
    <name evidence="2" type="ORF">TBIB3V08_LOCUS13855</name>
</gene>
<dbReference type="EMBL" id="OD598214">
    <property type="protein sequence ID" value="CAD7451587.1"/>
    <property type="molecule type" value="Genomic_DNA"/>
</dbReference>
<organism evidence="2">
    <name type="scientific">Timema bartmani</name>
    <dbReference type="NCBI Taxonomy" id="61472"/>
    <lineage>
        <taxon>Eukaryota</taxon>
        <taxon>Metazoa</taxon>
        <taxon>Ecdysozoa</taxon>
        <taxon>Arthropoda</taxon>
        <taxon>Hexapoda</taxon>
        <taxon>Insecta</taxon>
        <taxon>Pterygota</taxon>
        <taxon>Neoptera</taxon>
        <taxon>Polyneoptera</taxon>
        <taxon>Phasmatodea</taxon>
        <taxon>Timematodea</taxon>
        <taxon>Timematoidea</taxon>
        <taxon>Timematidae</taxon>
        <taxon>Timema</taxon>
    </lineage>
</organism>
<protein>
    <submittedName>
        <fullName evidence="2">Uncharacterized protein</fullName>
    </submittedName>
</protein>
<sequence>MCLKVFYVVRVSGGIYRSVPADIKYQKTGAGTYIGEKTAETWPFWVAMDAVLGQRDHVNPPKLFSSSHGPIVREPGPAYHHE</sequence>
<evidence type="ECO:0000256" key="1">
    <source>
        <dbReference type="SAM" id="MobiDB-lite"/>
    </source>
</evidence>
<accession>A0A7R9IA00</accession>
<dbReference type="AlphaFoldDB" id="A0A7R9IA00"/>
<reference evidence="2" key="1">
    <citation type="submission" date="2020-11" db="EMBL/GenBank/DDBJ databases">
        <authorList>
            <person name="Tran Van P."/>
        </authorList>
    </citation>
    <scope>NUCLEOTIDE SEQUENCE</scope>
</reference>
<evidence type="ECO:0000313" key="2">
    <source>
        <dbReference type="EMBL" id="CAD7451587.1"/>
    </source>
</evidence>
<name>A0A7R9IA00_9NEOP</name>
<proteinExistence type="predicted"/>
<feature type="region of interest" description="Disordered" evidence="1">
    <location>
        <begin position="61"/>
        <end position="82"/>
    </location>
</feature>